<dbReference type="Proteomes" id="UP001321498">
    <property type="component" value="Chromosome"/>
</dbReference>
<dbReference type="InterPro" id="IPR027291">
    <property type="entry name" value="Glyco_hydro_38_N_sf"/>
</dbReference>
<gene>
    <name evidence="2" type="ORF">GCM10025866_16090</name>
</gene>
<reference evidence="3" key="1">
    <citation type="journal article" date="2019" name="Int. J. Syst. Evol. Microbiol.">
        <title>The Global Catalogue of Microorganisms (GCM) 10K type strain sequencing project: providing services to taxonomists for standard genome sequencing and annotation.</title>
        <authorList>
            <consortium name="The Broad Institute Genomics Platform"/>
            <consortium name="The Broad Institute Genome Sequencing Center for Infectious Disease"/>
            <person name="Wu L."/>
            <person name="Ma J."/>
        </authorList>
    </citation>
    <scope>NUCLEOTIDE SEQUENCE [LARGE SCALE GENOMIC DNA]</scope>
    <source>
        <strain evidence="3">NBRC 108725</strain>
    </source>
</reference>
<sequence length="822" mass="89758">MGAIKRVFLVGHTHHDVGYTNSPRIIDRMHESIVRQVLDLSDAHAAEGFRWTFEVARPVLRFLEHASPEEVERLRARVADGTLAVTAGYLNNTQLASQPELDTAYDRLAAFAAAGIPVRTEQHGDVNGLSWGAVPAMRRAGIERLVMALNPDHGRPPFAQPSGFWWEGPDGERIFVWLSTHYGFGEEWGIVDADVELAETRILEFLDGLARRDDYPYDSVIVHAGNDNRWPTALYLEVLRHWNERHPDILMETATIDKALDALEAQARDAEIPTVRGEWSDWWSHGHGSTAREVAVYREARSLALTAQATLALTALRGDGSPALATVLGYRRGPVRLRSGVEIERDLTAVDDELLLFNEHTWGSWETYSKPHSAFSHSHWNAKAGFAYGAYDWARDLAVEGLFRLVASPPGSAAEAARAIVVVNPTESARTEPVTVEIDGARSVTLLARDVPAFGVAVLPVPEPVPASGPGRTIRTDRYEAVVDPARGGVVSLVDLATGRELVDRGADSGLGAVVLEQVPADSGHPMVTHSPKDFHPDFPGPDFVRVASAGSGEPVVTETDDAVEIRWTGSAPTVPSVVGTLRLYRDSDLIDLDVDLVKPEVFAPESIFVAFPFALSEPRFLLETAGAVYEADREQLPDTSKDWYSIQSAVGVRGNEGGVLWGSLDAPLVQVGGFHTGQWARELDAPAGHINSWLMNNLHFTNFQARQDGTWHYRYRFRPAAPEPADVQRFGRDLLVPLQARQYAGPVALEGSAGLRVEPAEALLAELRPQGDGVRIRLRNVSGEPVEATVAWDGDGVEIEPGTVSVPPYGLAEVRAGRTAT</sequence>
<dbReference type="InterPro" id="IPR011013">
    <property type="entry name" value="Gal_mutarotase_sf_dom"/>
</dbReference>
<dbReference type="Gene3D" id="3.20.110.10">
    <property type="entry name" value="Glycoside hydrolase 38, N terminal domain"/>
    <property type="match status" value="1"/>
</dbReference>
<accession>A0ABN6XL70</accession>
<proteinExistence type="predicted"/>
<dbReference type="CDD" id="cd10791">
    <property type="entry name" value="GH38N_AMII_like_1"/>
    <property type="match status" value="1"/>
</dbReference>
<organism evidence="2 3">
    <name type="scientific">Naasia aerilata</name>
    <dbReference type="NCBI Taxonomy" id="1162966"/>
    <lineage>
        <taxon>Bacteria</taxon>
        <taxon>Bacillati</taxon>
        <taxon>Actinomycetota</taxon>
        <taxon>Actinomycetes</taxon>
        <taxon>Micrococcales</taxon>
        <taxon>Microbacteriaceae</taxon>
        <taxon>Naasia</taxon>
    </lineage>
</organism>
<protein>
    <recommendedName>
        <fullName evidence="1">Glycoside hydrolase family 38 N-terminal domain-containing protein</fullName>
    </recommendedName>
</protein>
<keyword evidence="3" id="KW-1185">Reference proteome</keyword>
<dbReference type="InterPro" id="IPR011330">
    <property type="entry name" value="Glyco_hydro/deAcase_b/a-brl"/>
</dbReference>
<dbReference type="InterPro" id="IPR000602">
    <property type="entry name" value="Glyco_hydro_38_N"/>
</dbReference>
<dbReference type="Pfam" id="PF01074">
    <property type="entry name" value="Glyco_hydro_38N"/>
    <property type="match status" value="1"/>
</dbReference>
<evidence type="ECO:0000313" key="3">
    <source>
        <dbReference type="Proteomes" id="UP001321498"/>
    </source>
</evidence>
<evidence type="ECO:0000313" key="2">
    <source>
        <dbReference type="EMBL" id="BDZ45700.1"/>
    </source>
</evidence>
<feature type="domain" description="Glycoside hydrolase family 38 N-terminal" evidence="1">
    <location>
        <begin position="7"/>
        <end position="269"/>
    </location>
</feature>
<dbReference type="EMBL" id="AP027731">
    <property type="protein sequence ID" value="BDZ45700.1"/>
    <property type="molecule type" value="Genomic_DNA"/>
</dbReference>
<dbReference type="SUPFAM" id="SSF88713">
    <property type="entry name" value="Glycoside hydrolase/deacetylase"/>
    <property type="match status" value="1"/>
</dbReference>
<dbReference type="RefSeq" id="WP_286278949.1">
    <property type="nucleotide sequence ID" value="NZ_AP027731.1"/>
</dbReference>
<name>A0ABN6XL70_9MICO</name>
<dbReference type="SUPFAM" id="SSF74650">
    <property type="entry name" value="Galactose mutarotase-like"/>
    <property type="match status" value="1"/>
</dbReference>
<evidence type="ECO:0000259" key="1">
    <source>
        <dbReference type="Pfam" id="PF01074"/>
    </source>
</evidence>